<dbReference type="OrthoDB" id="3707942at2"/>
<sequence>MPHRVYAYGSAVQYTCDATKCLFTNEDQAIIAQHENDAHGPAWMATDQAPQQPTTGVVSPQ</sequence>
<proteinExistence type="predicted"/>
<feature type="region of interest" description="Disordered" evidence="1">
    <location>
        <begin position="34"/>
        <end position="61"/>
    </location>
</feature>
<evidence type="ECO:0000313" key="2">
    <source>
        <dbReference type="EMBL" id="PKW18985.1"/>
    </source>
</evidence>
<dbReference type="EMBL" id="PJNB01000001">
    <property type="protein sequence ID" value="PKW18985.1"/>
    <property type="molecule type" value="Genomic_DNA"/>
</dbReference>
<accession>A0A2N3Y7X3</accession>
<dbReference type="RefSeq" id="WP_101376979.1">
    <property type="nucleotide sequence ID" value="NZ_CP061007.1"/>
</dbReference>
<gene>
    <name evidence="2" type="ORF">A8926_7125</name>
</gene>
<evidence type="ECO:0000313" key="3">
    <source>
        <dbReference type="Proteomes" id="UP000233786"/>
    </source>
</evidence>
<organism evidence="2 3">
    <name type="scientific">Saccharopolyspora spinosa</name>
    <dbReference type="NCBI Taxonomy" id="60894"/>
    <lineage>
        <taxon>Bacteria</taxon>
        <taxon>Bacillati</taxon>
        <taxon>Actinomycetota</taxon>
        <taxon>Actinomycetes</taxon>
        <taxon>Pseudonocardiales</taxon>
        <taxon>Pseudonocardiaceae</taxon>
        <taxon>Saccharopolyspora</taxon>
    </lineage>
</organism>
<protein>
    <submittedName>
        <fullName evidence="2">Uncharacterized protein</fullName>
    </submittedName>
</protein>
<name>A0A2N3Y7X3_SACSN</name>
<comment type="caution">
    <text evidence="2">The sequence shown here is derived from an EMBL/GenBank/DDBJ whole genome shotgun (WGS) entry which is preliminary data.</text>
</comment>
<dbReference type="Proteomes" id="UP000233786">
    <property type="component" value="Unassembled WGS sequence"/>
</dbReference>
<feature type="compositionally biased region" description="Polar residues" evidence="1">
    <location>
        <begin position="48"/>
        <end position="61"/>
    </location>
</feature>
<evidence type="ECO:0000256" key="1">
    <source>
        <dbReference type="SAM" id="MobiDB-lite"/>
    </source>
</evidence>
<keyword evidence="3" id="KW-1185">Reference proteome</keyword>
<reference evidence="2" key="1">
    <citation type="submission" date="2017-12" db="EMBL/GenBank/DDBJ databases">
        <title>Sequencing the genomes of 1000 Actinobacteria strains.</title>
        <authorList>
            <person name="Klenk H.-P."/>
        </authorList>
    </citation>
    <scope>NUCLEOTIDE SEQUENCE [LARGE SCALE GENOMIC DNA]</scope>
    <source>
        <strain evidence="2">DSM 44228</strain>
    </source>
</reference>
<dbReference type="AlphaFoldDB" id="A0A2N3Y7X3"/>